<evidence type="ECO:0000256" key="2">
    <source>
        <dbReference type="ARBA" id="ARBA00022553"/>
    </source>
</evidence>
<evidence type="ECO:0000256" key="5">
    <source>
        <dbReference type="ARBA" id="ARBA00023163"/>
    </source>
</evidence>
<dbReference type="Gene3D" id="3.40.50.2300">
    <property type="match status" value="1"/>
</dbReference>
<dbReference type="InterPro" id="IPR016032">
    <property type="entry name" value="Sig_transdc_resp-reg_C-effctor"/>
</dbReference>
<dbReference type="CDD" id="cd06170">
    <property type="entry name" value="LuxR_C_like"/>
    <property type="match status" value="1"/>
</dbReference>
<dbReference type="InterPro" id="IPR039420">
    <property type="entry name" value="WalR-like"/>
</dbReference>
<dbReference type="GO" id="GO:0003677">
    <property type="term" value="F:DNA binding"/>
    <property type="evidence" value="ECO:0007669"/>
    <property type="project" value="UniProtKB-KW"/>
</dbReference>
<comment type="function">
    <text evidence="6">May play the central regulatory role in sporulation. It may be an element of the effector pathway responsible for the activation of sporulation genes in response to nutritional stress. Spo0A may act in concert with spo0H (a sigma factor) to control the expression of some genes that are critical to the sporulation process.</text>
</comment>
<accession>A0A0L6W3C0</accession>
<dbReference type="FunFam" id="1.10.10.10:FF:000153">
    <property type="entry name" value="LuxR family transcriptional regulator"/>
    <property type="match status" value="1"/>
</dbReference>
<dbReference type="PANTHER" id="PTHR43214">
    <property type="entry name" value="TWO-COMPONENT RESPONSE REGULATOR"/>
    <property type="match status" value="1"/>
</dbReference>
<dbReference type="RefSeq" id="WP_052217293.1">
    <property type="nucleotide sequence ID" value="NZ_LGTE01000006.1"/>
</dbReference>
<dbReference type="AlphaFoldDB" id="A0A0L6W3C0"/>
<dbReference type="CDD" id="cd17535">
    <property type="entry name" value="REC_NarL-like"/>
    <property type="match status" value="1"/>
</dbReference>
<evidence type="ECO:0000256" key="6">
    <source>
        <dbReference type="ARBA" id="ARBA00024867"/>
    </source>
</evidence>
<evidence type="ECO:0000313" key="10">
    <source>
        <dbReference type="EMBL" id="KNZ70077.1"/>
    </source>
</evidence>
<dbReference type="PRINTS" id="PR00038">
    <property type="entry name" value="HTHLUXR"/>
</dbReference>
<dbReference type="Proteomes" id="UP000037175">
    <property type="component" value="Unassembled WGS sequence"/>
</dbReference>
<dbReference type="InterPro" id="IPR011006">
    <property type="entry name" value="CheY-like_superfamily"/>
</dbReference>
<dbReference type="SMART" id="SM00448">
    <property type="entry name" value="REC"/>
    <property type="match status" value="1"/>
</dbReference>
<evidence type="ECO:0000259" key="8">
    <source>
        <dbReference type="PROSITE" id="PS50043"/>
    </source>
</evidence>
<dbReference type="InterPro" id="IPR000792">
    <property type="entry name" value="Tscrpt_reg_LuxR_C"/>
</dbReference>
<keyword evidence="3" id="KW-0805">Transcription regulation</keyword>
<reference evidence="11" key="1">
    <citation type="submission" date="2015-07" db="EMBL/GenBank/DDBJ databases">
        <title>Complete Genome of Thermincola ferriacetica strain Z-0001T.</title>
        <authorList>
            <person name="Lusk B."/>
            <person name="Badalamenti J.P."/>
            <person name="Parameswaran P."/>
            <person name="Bond D.R."/>
            <person name="Torres C.I."/>
        </authorList>
    </citation>
    <scope>NUCLEOTIDE SEQUENCE [LARGE SCALE GENOMIC DNA]</scope>
    <source>
        <strain evidence="11">Z-0001</strain>
    </source>
</reference>
<protein>
    <recommendedName>
        <fullName evidence="1">Stage 0 sporulation protein A homolog</fullName>
    </recommendedName>
</protein>
<feature type="domain" description="HTH luxR-type" evidence="8">
    <location>
        <begin position="148"/>
        <end position="213"/>
    </location>
</feature>
<keyword evidence="5" id="KW-0804">Transcription</keyword>
<dbReference type="Pfam" id="PF00072">
    <property type="entry name" value="Response_reg"/>
    <property type="match status" value="1"/>
</dbReference>
<proteinExistence type="predicted"/>
<dbReference type="PROSITE" id="PS50110">
    <property type="entry name" value="RESPONSE_REGULATORY"/>
    <property type="match status" value="1"/>
</dbReference>
<dbReference type="Pfam" id="PF00196">
    <property type="entry name" value="GerE"/>
    <property type="match status" value="1"/>
</dbReference>
<evidence type="ECO:0000256" key="1">
    <source>
        <dbReference type="ARBA" id="ARBA00018672"/>
    </source>
</evidence>
<dbReference type="PANTHER" id="PTHR43214:SF43">
    <property type="entry name" value="TWO-COMPONENT RESPONSE REGULATOR"/>
    <property type="match status" value="1"/>
</dbReference>
<dbReference type="SUPFAM" id="SSF52172">
    <property type="entry name" value="CheY-like"/>
    <property type="match status" value="1"/>
</dbReference>
<dbReference type="InterPro" id="IPR001789">
    <property type="entry name" value="Sig_transdc_resp-reg_receiver"/>
</dbReference>
<dbReference type="InterPro" id="IPR058245">
    <property type="entry name" value="NreC/VraR/RcsB-like_REC"/>
</dbReference>
<comment type="caution">
    <text evidence="10">The sequence shown here is derived from an EMBL/GenBank/DDBJ whole genome shotgun (WGS) entry which is preliminary data.</text>
</comment>
<organism evidence="10 11">
    <name type="scientific">Thermincola ferriacetica</name>
    <dbReference type="NCBI Taxonomy" id="281456"/>
    <lineage>
        <taxon>Bacteria</taxon>
        <taxon>Bacillati</taxon>
        <taxon>Bacillota</taxon>
        <taxon>Clostridia</taxon>
        <taxon>Eubacteriales</taxon>
        <taxon>Thermincolaceae</taxon>
        <taxon>Thermincola</taxon>
    </lineage>
</organism>
<evidence type="ECO:0000256" key="4">
    <source>
        <dbReference type="ARBA" id="ARBA00023125"/>
    </source>
</evidence>
<feature type="modified residue" description="4-aspartylphosphate" evidence="7">
    <location>
        <position position="56"/>
    </location>
</feature>
<feature type="domain" description="Response regulatory" evidence="9">
    <location>
        <begin position="5"/>
        <end position="121"/>
    </location>
</feature>
<dbReference type="GO" id="GO:0000160">
    <property type="term" value="P:phosphorelay signal transduction system"/>
    <property type="evidence" value="ECO:0007669"/>
    <property type="project" value="InterPro"/>
</dbReference>
<dbReference type="PROSITE" id="PS00622">
    <property type="entry name" value="HTH_LUXR_1"/>
    <property type="match status" value="1"/>
</dbReference>
<evidence type="ECO:0000313" key="11">
    <source>
        <dbReference type="Proteomes" id="UP000037175"/>
    </source>
</evidence>
<dbReference type="GO" id="GO:0006355">
    <property type="term" value="P:regulation of DNA-templated transcription"/>
    <property type="evidence" value="ECO:0007669"/>
    <property type="project" value="InterPro"/>
</dbReference>
<name>A0A0L6W3C0_9FIRM</name>
<dbReference type="PROSITE" id="PS50043">
    <property type="entry name" value="HTH_LUXR_2"/>
    <property type="match status" value="1"/>
</dbReference>
<sequence>MGKIKVLIADDHPLIREGLIKVLALDKEICVAGEAADGNEVLDKVNRLKPDVVLLDLNMPKFSGVEAAKILLKNNPEIKVIALTVDDCEQRILELIKIGVSGYLLKDVSVDALISTIKAVYAGETVIAPRITQMLLREVNNPAGGGPASGGLAELTAREREIIRLIAEGKNNREIAAELFISEKTVKNHISSIFRKIKVHDRTQAALYAIKTDL</sequence>
<evidence type="ECO:0000256" key="7">
    <source>
        <dbReference type="PROSITE-ProRule" id="PRU00169"/>
    </source>
</evidence>
<dbReference type="EMBL" id="LGTE01000006">
    <property type="protein sequence ID" value="KNZ70077.1"/>
    <property type="molecule type" value="Genomic_DNA"/>
</dbReference>
<evidence type="ECO:0000259" key="9">
    <source>
        <dbReference type="PROSITE" id="PS50110"/>
    </source>
</evidence>
<gene>
    <name evidence="10" type="ORF">Tfer_1217</name>
</gene>
<keyword evidence="2 7" id="KW-0597">Phosphoprotein</keyword>
<keyword evidence="4" id="KW-0238">DNA-binding</keyword>
<evidence type="ECO:0000256" key="3">
    <source>
        <dbReference type="ARBA" id="ARBA00023015"/>
    </source>
</evidence>
<dbReference type="SMART" id="SM00421">
    <property type="entry name" value="HTH_LUXR"/>
    <property type="match status" value="1"/>
</dbReference>
<dbReference type="SUPFAM" id="SSF46894">
    <property type="entry name" value="C-terminal effector domain of the bipartite response regulators"/>
    <property type="match status" value="1"/>
</dbReference>
<keyword evidence="11" id="KW-1185">Reference proteome</keyword>